<proteinExistence type="predicted"/>
<name>A0A0A9GYF5_ARUDO</name>
<reference evidence="1" key="2">
    <citation type="journal article" date="2015" name="Data Brief">
        <title>Shoot transcriptome of the giant reed, Arundo donax.</title>
        <authorList>
            <person name="Barrero R.A."/>
            <person name="Guerrero F.D."/>
            <person name="Moolhuijzen P."/>
            <person name="Goolsby J.A."/>
            <person name="Tidwell J."/>
            <person name="Bellgard S.E."/>
            <person name="Bellgard M.I."/>
        </authorList>
    </citation>
    <scope>NUCLEOTIDE SEQUENCE</scope>
    <source>
        <tissue evidence="1">Shoot tissue taken approximately 20 cm above the soil surface</tissue>
    </source>
</reference>
<dbReference type="EMBL" id="GBRH01169317">
    <property type="protein sequence ID" value="JAE28579.1"/>
    <property type="molecule type" value="Transcribed_RNA"/>
</dbReference>
<protein>
    <submittedName>
        <fullName evidence="1">Uncharacterized protein</fullName>
    </submittedName>
</protein>
<organism evidence="1">
    <name type="scientific">Arundo donax</name>
    <name type="common">Giant reed</name>
    <name type="synonym">Donax arundinaceus</name>
    <dbReference type="NCBI Taxonomy" id="35708"/>
    <lineage>
        <taxon>Eukaryota</taxon>
        <taxon>Viridiplantae</taxon>
        <taxon>Streptophyta</taxon>
        <taxon>Embryophyta</taxon>
        <taxon>Tracheophyta</taxon>
        <taxon>Spermatophyta</taxon>
        <taxon>Magnoliopsida</taxon>
        <taxon>Liliopsida</taxon>
        <taxon>Poales</taxon>
        <taxon>Poaceae</taxon>
        <taxon>PACMAD clade</taxon>
        <taxon>Arundinoideae</taxon>
        <taxon>Arundineae</taxon>
        <taxon>Arundo</taxon>
    </lineage>
</organism>
<accession>A0A0A9GYF5</accession>
<evidence type="ECO:0000313" key="1">
    <source>
        <dbReference type="EMBL" id="JAE28579.1"/>
    </source>
</evidence>
<reference evidence="1" key="1">
    <citation type="submission" date="2014-09" db="EMBL/GenBank/DDBJ databases">
        <authorList>
            <person name="Magalhaes I.L.F."/>
            <person name="Oliveira U."/>
            <person name="Santos F.R."/>
            <person name="Vidigal T.H.D.A."/>
            <person name="Brescovit A.D."/>
            <person name="Santos A.J."/>
        </authorList>
    </citation>
    <scope>NUCLEOTIDE SEQUENCE</scope>
    <source>
        <tissue evidence="1">Shoot tissue taken approximately 20 cm above the soil surface</tissue>
    </source>
</reference>
<sequence>MRVTRAGVILFSIFWQVNSDPILI</sequence>
<dbReference type="AlphaFoldDB" id="A0A0A9GYF5"/>